<feature type="compositionally biased region" description="Low complexity" evidence="1">
    <location>
        <begin position="141"/>
        <end position="152"/>
    </location>
</feature>
<dbReference type="EMBL" id="JABWUV010000012">
    <property type="protein sequence ID" value="KAF6314754.1"/>
    <property type="molecule type" value="Genomic_DNA"/>
</dbReference>
<sequence length="203" mass="20842">MCASKCWAVSCPSEGWGAGPAVHLLTAPSVVPGPLTPGATSNAAEVIGLRGLPVRASSSAPSTTRRVPGSQREVGGRQDQPHLSPVVAEAGGGDRLWQGGRCQRTMSCVVPSPYPDVSTRRVPPASPLLPAHACCHHGAHSPSEAPPSLSELQALSGGGGGRRDWPAVGLDSETSQPRTYMTFTQSPAIPTFHLHPPSPSSAA</sequence>
<keyword evidence="3" id="KW-1185">Reference proteome</keyword>
<comment type="caution">
    <text evidence="2">The sequence shown here is derived from an EMBL/GenBank/DDBJ whole genome shotgun (WGS) entry which is preliminary data.</text>
</comment>
<feature type="region of interest" description="Disordered" evidence="1">
    <location>
        <begin position="139"/>
        <end position="177"/>
    </location>
</feature>
<feature type="region of interest" description="Disordered" evidence="1">
    <location>
        <begin position="55"/>
        <end position="95"/>
    </location>
</feature>
<evidence type="ECO:0000313" key="3">
    <source>
        <dbReference type="Proteomes" id="UP000527355"/>
    </source>
</evidence>
<accession>A0A7J7UPN0</accession>
<evidence type="ECO:0000313" key="2">
    <source>
        <dbReference type="EMBL" id="KAF6314754.1"/>
    </source>
</evidence>
<protein>
    <submittedName>
        <fullName evidence="2">Uncharacterized protein</fullName>
    </submittedName>
</protein>
<organism evidence="2 3">
    <name type="scientific">Myotis myotis</name>
    <name type="common">Greater mouse-eared bat</name>
    <name type="synonym">Vespertilio myotis</name>
    <dbReference type="NCBI Taxonomy" id="51298"/>
    <lineage>
        <taxon>Eukaryota</taxon>
        <taxon>Metazoa</taxon>
        <taxon>Chordata</taxon>
        <taxon>Craniata</taxon>
        <taxon>Vertebrata</taxon>
        <taxon>Euteleostomi</taxon>
        <taxon>Mammalia</taxon>
        <taxon>Eutheria</taxon>
        <taxon>Laurasiatheria</taxon>
        <taxon>Chiroptera</taxon>
        <taxon>Yangochiroptera</taxon>
        <taxon>Vespertilionidae</taxon>
        <taxon>Myotis</taxon>
    </lineage>
</organism>
<dbReference type="Proteomes" id="UP000527355">
    <property type="component" value="Unassembled WGS sequence"/>
</dbReference>
<evidence type="ECO:0000256" key="1">
    <source>
        <dbReference type="SAM" id="MobiDB-lite"/>
    </source>
</evidence>
<proteinExistence type="predicted"/>
<dbReference type="AlphaFoldDB" id="A0A7J7UPN0"/>
<gene>
    <name evidence="2" type="ORF">mMyoMyo1_008557</name>
</gene>
<name>A0A7J7UPN0_MYOMY</name>
<reference evidence="2 3" key="1">
    <citation type="journal article" date="2020" name="Nature">
        <title>Six reference-quality genomes reveal evolution of bat adaptations.</title>
        <authorList>
            <person name="Jebb D."/>
            <person name="Huang Z."/>
            <person name="Pippel M."/>
            <person name="Hughes G.M."/>
            <person name="Lavrichenko K."/>
            <person name="Devanna P."/>
            <person name="Winkler S."/>
            <person name="Jermiin L.S."/>
            <person name="Skirmuntt E.C."/>
            <person name="Katzourakis A."/>
            <person name="Burkitt-Gray L."/>
            <person name="Ray D.A."/>
            <person name="Sullivan K.A.M."/>
            <person name="Roscito J.G."/>
            <person name="Kirilenko B.M."/>
            <person name="Davalos L.M."/>
            <person name="Corthals A.P."/>
            <person name="Power M.L."/>
            <person name="Jones G."/>
            <person name="Ransome R.D."/>
            <person name="Dechmann D.K.N."/>
            <person name="Locatelli A.G."/>
            <person name="Puechmaille S.J."/>
            <person name="Fedrigo O."/>
            <person name="Jarvis E.D."/>
            <person name="Hiller M."/>
            <person name="Vernes S.C."/>
            <person name="Myers E.W."/>
            <person name="Teeling E.C."/>
        </authorList>
    </citation>
    <scope>NUCLEOTIDE SEQUENCE [LARGE SCALE GENOMIC DNA]</scope>
    <source>
        <strain evidence="2">MMyoMyo1</strain>
        <tissue evidence="2">Flight muscle</tissue>
    </source>
</reference>
<feature type="compositionally biased region" description="Low complexity" evidence="1">
    <location>
        <begin position="55"/>
        <end position="68"/>
    </location>
</feature>